<evidence type="ECO:0000313" key="6">
    <source>
        <dbReference type="EMBL" id="CAB4213404.1"/>
    </source>
</evidence>
<accession>A0A6J5QL08</accession>
<sequence>MKPREMYSGAAPAAMGQMGQGLAEVGSNIARTIQSGYQSMGEGLSKGIQSATSSIAGAYADYKNMDSDVKAKQAAAKTLLPYLPKSAQESFAKSEAAIAADTSLGLRDKKAFYDLHMNMLGNAVGHSMSMEKVREENAGRLKIVGEQIKGNLQQPFATGAANILGAASADGGTVPQGPRRTYGSGGGLSGGALPTDSGDINLGWNGGTATPAFGTQKAPFIGNLAAPTEADAARLNSQAGGVTQLIPSQGQPIDLNAKTAFENVNGATQSDIESAGYTPASWNALTPDERNTELNKIPAQKKTQRRFR</sequence>
<dbReference type="EMBL" id="LR798381">
    <property type="protein sequence ID" value="CAB5228000.1"/>
    <property type="molecule type" value="Genomic_DNA"/>
</dbReference>
<dbReference type="EMBL" id="LR797400">
    <property type="protein sequence ID" value="CAB4213404.1"/>
    <property type="molecule type" value="Genomic_DNA"/>
</dbReference>
<dbReference type="EMBL" id="LR796863">
    <property type="protein sequence ID" value="CAB4171325.1"/>
    <property type="molecule type" value="Genomic_DNA"/>
</dbReference>
<dbReference type="EMBL" id="LR797034">
    <property type="protein sequence ID" value="CAB4183187.1"/>
    <property type="molecule type" value="Genomic_DNA"/>
</dbReference>
<gene>
    <name evidence="4" type="ORF">UFOVP1094_45</name>
    <name evidence="5" type="ORF">UFOVP1342_45</name>
    <name evidence="6" type="ORF">UFOVP1450_13</name>
    <name evidence="7" type="ORF">UFOVP1539_33</name>
    <name evidence="2" type="ORF">UFOVP297_21</name>
    <name evidence="3" type="ORF">UFOVP917_43</name>
</gene>
<organism evidence="4">
    <name type="scientific">uncultured Caudovirales phage</name>
    <dbReference type="NCBI Taxonomy" id="2100421"/>
    <lineage>
        <taxon>Viruses</taxon>
        <taxon>Duplodnaviria</taxon>
        <taxon>Heunggongvirae</taxon>
        <taxon>Uroviricota</taxon>
        <taxon>Caudoviricetes</taxon>
        <taxon>Peduoviridae</taxon>
        <taxon>Maltschvirus</taxon>
        <taxon>Maltschvirus maltsch</taxon>
    </lineage>
</organism>
<evidence type="ECO:0000313" key="2">
    <source>
        <dbReference type="EMBL" id="CAB4136131.1"/>
    </source>
</evidence>
<evidence type="ECO:0000313" key="7">
    <source>
        <dbReference type="EMBL" id="CAB5228000.1"/>
    </source>
</evidence>
<evidence type="ECO:0000313" key="5">
    <source>
        <dbReference type="EMBL" id="CAB4200558.1"/>
    </source>
</evidence>
<name>A0A6J5QL08_9CAUD</name>
<dbReference type="EMBL" id="LR796310">
    <property type="protein sequence ID" value="CAB4136131.1"/>
    <property type="molecule type" value="Genomic_DNA"/>
</dbReference>
<feature type="region of interest" description="Disordered" evidence="1">
    <location>
        <begin position="170"/>
        <end position="192"/>
    </location>
</feature>
<proteinExistence type="predicted"/>
<evidence type="ECO:0000256" key="1">
    <source>
        <dbReference type="SAM" id="MobiDB-lite"/>
    </source>
</evidence>
<protein>
    <submittedName>
        <fullName evidence="4">Uncharacterized protein</fullName>
    </submittedName>
</protein>
<feature type="region of interest" description="Disordered" evidence="1">
    <location>
        <begin position="283"/>
        <end position="308"/>
    </location>
</feature>
<evidence type="ECO:0000313" key="3">
    <source>
        <dbReference type="EMBL" id="CAB4171325.1"/>
    </source>
</evidence>
<dbReference type="EMBL" id="LR797297">
    <property type="protein sequence ID" value="CAB4200558.1"/>
    <property type="molecule type" value="Genomic_DNA"/>
</dbReference>
<evidence type="ECO:0000313" key="4">
    <source>
        <dbReference type="EMBL" id="CAB4183187.1"/>
    </source>
</evidence>
<reference evidence="4" key="1">
    <citation type="submission" date="2020-05" db="EMBL/GenBank/DDBJ databases">
        <authorList>
            <person name="Chiriac C."/>
            <person name="Salcher M."/>
            <person name="Ghai R."/>
            <person name="Kavagutti S V."/>
        </authorList>
    </citation>
    <scope>NUCLEOTIDE SEQUENCE</scope>
</reference>